<evidence type="ECO:0000256" key="3">
    <source>
        <dbReference type="ARBA" id="ARBA00022701"/>
    </source>
</evidence>
<dbReference type="STRING" id="1071382.H2AQF9"/>
<gene>
    <name evidence="10" type="primary">KAFR0B03130</name>
    <name evidence="10" type="ORF">KAFR_0B03130</name>
</gene>
<name>H2AQF9_KAZAF</name>
<feature type="coiled-coil region" evidence="7">
    <location>
        <begin position="654"/>
        <end position="695"/>
    </location>
</feature>
<keyword evidence="4" id="KW-0243">Dynein</keyword>
<feature type="compositionally biased region" description="Basic and acidic residues" evidence="8">
    <location>
        <begin position="84"/>
        <end position="100"/>
    </location>
</feature>
<dbReference type="Gene3D" id="2.30.30.190">
    <property type="entry name" value="CAP Gly-rich-like domain"/>
    <property type="match status" value="1"/>
</dbReference>
<keyword evidence="6" id="KW-0206">Cytoskeleton</keyword>
<dbReference type="OrthoDB" id="2130750at2759"/>
<evidence type="ECO:0000313" key="11">
    <source>
        <dbReference type="Proteomes" id="UP000005220"/>
    </source>
</evidence>
<comment type="subcellular location">
    <subcellularLocation>
        <location evidence="1">Cytoplasm</location>
        <location evidence="1">Cytoskeleton</location>
        <location evidence="1">Spindle</location>
    </subcellularLocation>
</comment>
<evidence type="ECO:0000256" key="1">
    <source>
        <dbReference type="ARBA" id="ARBA00004186"/>
    </source>
</evidence>
<sequence length="844" mass="96447">MVAVGDSVTINGTTGVVKYLGEVRFAEGVWCGIELDKVIGKNNGSVQGVRYFDLDKKGKNYGLFASLETLKKFAHTRNSGDLLTRNKRENGSRANDADGKSGKIELYGKSNVISQLHLQLEKLTINEADLSSKNQLLEEELASLRKRNEEYFSQIIRMEEELNFINKVTGEDIEEDKIDLVSSLKKIKLLESSVNKLERLLDDLLKQYEEVVLENSDLSTKNLNLAEQLDKSYKELEETKRTIADLTQGSEVQATSESVINFLTVQNNDLSKKVESLEQEIKKLTAQYEMHKSMEGAYIEVERELNDQIQFFKCNLEETKEKLLEQESLNTSLQKEIDLKSHTPNDYEVEDFKIKILSLEEQVRKATFLGKLGELYFEADIVDLEVLEMQLEMLSNFEIMSLGNTLNEKLSLYFILTLLKGVTTFLKEANPTKIDSLQVKTFINCFCKISSWSSQMVDGNISNDLPQLSDIWQFLDKTVSQLESPLLCIYIINGIFFQFIPRLLNFTAFQSIFSSGAVSEFYSVSLTIENRTGKILEEYESQKPANLSFNTQLTFTELIDETYDIILSVIDSSAAESSKLLAHFNKVLEVVSTPFAFVTVGQNEGDQKKSKLENGSEANSNIVNGLKNSLRDMEAKLQSNKEYVNELLVTIEFLKNKGRIIESSEQTVEELKLQLKEAEEREKLLRNKISDLQSRLTQSLEQLGHEKNKQFELLSKRSMGGLFSNKDELEKVDLISEIEGLRWLLRQKNDHILKNALEDISAMPEPHLQIRNKEKTLTKDLGTLHREISRMIKYAEIEPIYETKMIQSKAVTRRPITSKFNENYGARLKNKRRNINNFIKSACV</sequence>
<reference evidence="10 11" key="1">
    <citation type="journal article" date="2011" name="Proc. Natl. Acad. Sci. U.S.A.">
        <title>Evolutionary erosion of yeast sex chromosomes by mating-type switching accidents.</title>
        <authorList>
            <person name="Gordon J.L."/>
            <person name="Armisen D."/>
            <person name="Proux-Wera E."/>
            <person name="Oheigeartaigh S.S."/>
            <person name="Byrne K.P."/>
            <person name="Wolfe K.H."/>
        </authorList>
    </citation>
    <scope>NUCLEOTIDE SEQUENCE [LARGE SCALE GENOMIC DNA]</scope>
    <source>
        <strain evidence="11">ATCC 22294 / BCRC 22015 / CBS 2517 / CECT 1963 / NBRC 1671 / NRRL Y-8276</strain>
    </source>
</reference>
<evidence type="ECO:0000256" key="7">
    <source>
        <dbReference type="SAM" id="Coils"/>
    </source>
</evidence>
<dbReference type="KEGG" id="kaf:KAFR_0B03130"/>
<dbReference type="PANTHER" id="PTHR18916:SF6">
    <property type="entry name" value="DYNACTIN SUBUNIT 1"/>
    <property type="match status" value="1"/>
</dbReference>
<dbReference type="GO" id="GO:0005819">
    <property type="term" value="C:spindle"/>
    <property type="evidence" value="ECO:0007669"/>
    <property type="project" value="UniProtKB-SubCell"/>
</dbReference>
<dbReference type="eggNOG" id="KOG4568">
    <property type="taxonomic scope" value="Eukaryota"/>
</dbReference>
<organism evidence="10 11">
    <name type="scientific">Kazachstania africana (strain ATCC 22294 / BCRC 22015 / CBS 2517 / CECT 1963 / NBRC 1671 / NRRL Y-8276)</name>
    <name type="common">Yeast</name>
    <name type="synonym">Kluyveromyces africanus</name>
    <dbReference type="NCBI Taxonomy" id="1071382"/>
    <lineage>
        <taxon>Eukaryota</taxon>
        <taxon>Fungi</taxon>
        <taxon>Dikarya</taxon>
        <taxon>Ascomycota</taxon>
        <taxon>Saccharomycotina</taxon>
        <taxon>Saccharomycetes</taxon>
        <taxon>Saccharomycetales</taxon>
        <taxon>Saccharomycetaceae</taxon>
        <taxon>Kazachstania</taxon>
    </lineage>
</organism>
<dbReference type="PANTHER" id="PTHR18916">
    <property type="entry name" value="DYNACTIN 1-RELATED MICROTUBULE-BINDING"/>
    <property type="match status" value="1"/>
</dbReference>
<dbReference type="Proteomes" id="UP000005220">
    <property type="component" value="Chromosome 2"/>
</dbReference>
<feature type="coiled-coil region" evidence="7">
    <location>
        <begin position="120"/>
        <end position="161"/>
    </location>
</feature>
<keyword evidence="3" id="KW-0493">Microtubule</keyword>
<dbReference type="InParanoid" id="H2AQF9"/>
<protein>
    <recommendedName>
        <fullName evidence="9">CAP-Gly domain-containing protein</fullName>
    </recommendedName>
</protein>
<dbReference type="EMBL" id="HE650822">
    <property type="protein sequence ID" value="CCF56609.1"/>
    <property type="molecule type" value="Genomic_DNA"/>
</dbReference>
<evidence type="ECO:0000256" key="5">
    <source>
        <dbReference type="ARBA" id="ARBA00023054"/>
    </source>
</evidence>
<dbReference type="GeneID" id="13883069"/>
<dbReference type="SUPFAM" id="SSF74924">
    <property type="entry name" value="Cap-Gly domain"/>
    <property type="match status" value="1"/>
</dbReference>
<dbReference type="InterPro" id="IPR000938">
    <property type="entry name" value="CAP-Gly_domain"/>
</dbReference>
<feature type="domain" description="CAP-Gly" evidence="9">
    <location>
        <begin position="21"/>
        <end position="66"/>
    </location>
</feature>
<dbReference type="HOGENOM" id="CLU_018256_0_0_1"/>
<dbReference type="PROSITE" id="PS50245">
    <property type="entry name" value="CAP_GLY_2"/>
    <property type="match status" value="1"/>
</dbReference>
<evidence type="ECO:0000256" key="4">
    <source>
        <dbReference type="ARBA" id="ARBA00023017"/>
    </source>
</evidence>
<dbReference type="GO" id="GO:0005874">
    <property type="term" value="C:microtubule"/>
    <property type="evidence" value="ECO:0007669"/>
    <property type="project" value="UniProtKB-KW"/>
</dbReference>
<dbReference type="GO" id="GO:0030286">
    <property type="term" value="C:dynein complex"/>
    <property type="evidence" value="ECO:0007669"/>
    <property type="project" value="UniProtKB-KW"/>
</dbReference>
<evidence type="ECO:0000313" key="10">
    <source>
        <dbReference type="EMBL" id="CCF56609.1"/>
    </source>
</evidence>
<feature type="coiled-coil region" evidence="7">
    <location>
        <begin position="187"/>
        <end position="336"/>
    </location>
</feature>
<evidence type="ECO:0000256" key="8">
    <source>
        <dbReference type="SAM" id="MobiDB-lite"/>
    </source>
</evidence>
<dbReference type="RefSeq" id="XP_003955744.1">
    <property type="nucleotide sequence ID" value="XM_003955695.1"/>
</dbReference>
<dbReference type="FunCoup" id="H2AQF9">
    <property type="interactions" value="128"/>
</dbReference>
<dbReference type="Pfam" id="PF01302">
    <property type="entry name" value="CAP_GLY"/>
    <property type="match status" value="1"/>
</dbReference>
<keyword evidence="11" id="KW-1185">Reference proteome</keyword>
<keyword evidence="5 7" id="KW-0175">Coiled coil</keyword>
<dbReference type="PROSITE" id="PS00845">
    <property type="entry name" value="CAP_GLY_1"/>
    <property type="match status" value="1"/>
</dbReference>
<keyword evidence="2" id="KW-0963">Cytoplasm</keyword>
<evidence type="ECO:0000259" key="9">
    <source>
        <dbReference type="PROSITE" id="PS50245"/>
    </source>
</evidence>
<feature type="region of interest" description="Disordered" evidence="8">
    <location>
        <begin position="81"/>
        <end position="100"/>
    </location>
</feature>
<proteinExistence type="predicted"/>
<evidence type="ECO:0000256" key="2">
    <source>
        <dbReference type="ARBA" id="ARBA00022490"/>
    </source>
</evidence>
<dbReference type="SMART" id="SM01052">
    <property type="entry name" value="CAP_GLY"/>
    <property type="match status" value="1"/>
</dbReference>
<dbReference type="AlphaFoldDB" id="H2AQF9"/>
<evidence type="ECO:0000256" key="6">
    <source>
        <dbReference type="ARBA" id="ARBA00023212"/>
    </source>
</evidence>
<accession>H2AQF9</accession>
<dbReference type="InterPro" id="IPR036859">
    <property type="entry name" value="CAP-Gly_dom_sf"/>
</dbReference>